<feature type="compositionally biased region" description="Basic and acidic residues" evidence="1">
    <location>
        <begin position="24"/>
        <end position="40"/>
    </location>
</feature>
<name>A0A2P5CF09_TREOI</name>
<feature type="region of interest" description="Disordered" evidence="1">
    <location>
        <begin position="15"/>
        <end position="51"/>
    </location>
</feature>
<organism evidence="2 3">
    <name type="scientific">Trema orientale</name>
    <name type="common">Charcoal tree</name>
    <name type="synonym">Celtis orientalis</name>
    <dbReference type="NCBI Taxonomy" id="63057"/>
    <lineage>
        <taxon>Eukaryota</taxon>
        <taxon>Viridiplantae</taxon>
        <taxon>Streptophyta</taxon>
        <taxon>Embryophyta</taxon>
        <taxon>Tracheophyta</taxon>
        <taxon>Spermatophyta</taxon>
        <taxon>Magnoliopsida</taxon>
        <taxon>eudicotyledons</taxon>
        <taxon>Gunneridae</taxon>
        <taxon>Pentapetalae</taxon>
        <taxon>rosids</taxon>
        <taxon>fabids</taxon>
        <taxon>Rosales</taxon>
        <taxon>Cannabaceae</taxon>
        <taxon>Trema</taxon>
    </lineage>
</organism>
<accession>A0A2P5CF09</accession>
<proteinExistence type="predicted"/>
<sequence>MSSFVVLRRRWPAMPAHPVPHVSPDIKEGHGREVRTHGEGTMRVGAPLGKQ</sequence>
<protein>
    <submittedName>
        <fullName evidence="2">Uncharacterized protein</fullName>
    </submittedName>
</protein>
<comment type="caution">
    <text evidence="2">The sequence shown here is derived from an EMBL/GenBank/DDBJ whole genome shotgun (WGS) entry which is preliminary data.</text>
</comment>
<keyword evidence="3" id="KW-1185">Reference proteome</keyword>
<evidence type="ECO:0000313" key="3">
    <source>
        <dbReference type="Proteomes" id="UP000237000"/>
    </source>
</evidence>
<dbReference type="EMBL" id="JXTC01000374">
    <property type="protein sequence ID" value="PON59584.1"/>
    <property type="molecule type" value="Genomic_DNA"/>
</dbReference>
<evidence type="ECO:0000313" key="2">
    <source>
        <dbReference type="EMBL" id="PON59584.1"/>
    </source>
</evidence>
<dbReference type="Proteomes" id="UP000237000">
    <property type="component" value="Unassembled WGS sequence"/>
</dbReference>
<evidence type="ECO:0000256" key="1">
    <source>
        <dbReference type="SAM" id="MobiDB-lite"/>
    </source>
</evidence>
<gene>
    <name evidence="2" type="ORF">TorRG33x02_287980</name>
</gene>
<dbReference type="AlphaFoldDB" id="A0A2P5CF09"/>
<reference evidence="3" key="1">
    <citation type="submission" date="2016-06" db="EMBL/GenBank/DDBJ databases">
        <title>Parallel loss of symbiosis genes in relatives of nitrogen-fixing non-legume Parasponia.</title>
        <authorList>
            <person name="Van Velzen R."/>
            <person name="Holmer R."/>
            <person name="Bu F."/>
            <person name="Rutten L."/>
            <person name="Van Zeijl A."/>
            <person name="Liu W."/>
            <person name="Santuari L."/>
            <person name="Cao Q."/>
            <person name="Sharma T."/>
            <person name="Shen D."/>
            <person name="Roswanjaya Y."/>
            <person name="Wardhani T."/>
            <person name="Kalhor M.S."/>
            <person name="Jansen J."/>
            <person name="Van den Hoogen J."/>
            <person name="Gungor B."/>
            <person name="Hartog M."/>
            <person name="Hontelez J."/>
            <person name="Verver J."/>
            <person name="Yang W.-C."/>
            <person name="Schijlen E."/>
            <person name="Repin R."/>
            <person name="Schilthuizen M."/>
            <person name="Schranz E."/>
            <person name="Heidstra R."/>
            <person name="Miyata K."/>
            <person name="Fedorova E."/>
            <person name="Kohlen W."/>
            <person name="Bisseling T."/>
            <person name="Smit S."/>
            <person name="Geurts R."/>
        </authorList>
    </citation>
    <scope>NUCLEOTIDE SEQUENCE [LARGE SCALE GENOMIC DNA]</scope>
    <source>
        <strain evidence="3">cv. RG33-2</strain>
    </source>
</reference>
<feature type="non-terminal residue" evidence="2">
    <location>
        <position position="51"/>
    </location>
</feature>
<dbReference type="InParanoid" id="A0A2P5CF09"/>